<dbReference type="PANTHER" id="PTHR33558">
    <property type="entry name" value="GLUTAREDOXIN-LIKE PROTEIN C5ORF63 HOMOLOG"/>
    <property type="match status" value="1"/>
</dbReference>
<dbReference type="PANTHER" id="PTHR33558:SF1">
    <property type="entry name" value="GLUTAREDOXIN-LIKE PROTEIN C5ORF63 HOMOLOG"/>
    <property type="match status" value="1"/>
</dbReference>
<dbReference type="InterPro" id="IPR036249">
    <property type="entry name" value="Thioredoxin-like_sf"/>
</dbReference>
<evidence type="ECO:0008006" key="3">
    <source>
        <dbReference type="Google" id="ProtNLM"/>
    </source>
</evidence>
<comment type="caution">
    <text evidence="1">The sequence shown here is derived from an EMBL/GenBank/DDBJ whole genome shotgun (WGS) entry which is preliminary data.</text>
</comment>
<dbReference type="Gene3D" id="3.40.30.10">
    <property type="entry name" value="Glutaredoxin"/>
    <property type="match status" value="1"/>
</dbReference>
<sequence>MSRVLKLYGREYCGLCLTMRDQLQPLSTRHGFAVEWVDIDDNDALEALYGELVPVLAAADGREICHYHLDVQALDDWLAKIR</sequence>
<name>A0ABQ3GWL3_9NEIS</name>
<accession>A0ABQ3GWL3</accession>
<keyword evidence="2" id="KW-1185">Reference proteome</keyword>
<dbReference type="Pfam" id="PF05768">
    <property type="entry name" value="Glrx-like"/>
    <property type="match status" value="1"/>
</dbReference>
<evidence type="ECO:0000313" key="1">
    <source>
        <dbReference type="EMBL" id="GHD58745.1"/>
    </source>
</evidence>
<dbReference type="Proteomes" id="UP000604737">
    <property type="component" value="Unassembled WGS sequence"/>
</dbReference>
<organism evidence="1 2">
    <name type="scientific">Jeongeupia chitinilytica</name>
    <dbReference type="NCBI Taxonomy" id="1041641"/>
    <lineage>
        <taxon>Bacteria</taxon>
        <taxon>Pseudomonadati</taxon>
        <taxon>Pseudomonadota</taxon>
        <taxon>Betaproteobacteria</taxon>
        <taxon>Neisseriales</taxon>
        <taxon>Chitinibacteraceae</taxon>
        <taxon>Jeongeupia</taxon>
    </lineage>
</organism>
<dbReference type="SUPFAM" id="SSF52833">
    <property type="entry name" value="Thioredoxin-like"/>
    <property type="match status" value="1"/>
</dbReference>
<gene>
    <name evidence="1" type="ORF">GCM10007350_09070</name>
</gene>
<evidence type="ECO:0000313" key="2">
    <source>
        <dbReference type="Proteomes" id="UP000604737"/>
    </source>
</evidence>
<dbReference type="EMBL" id="BMYO01000002">
    <property type="protein sequence ID" value="GHD58745.1"/>
    <property type="molecule type" value="Genomic_DNA"/>
</dbReference>
<dbReference type="InterPro" id="IPR052565">
    <property type="entry name" value="Glutaredoxin-like_YDR286C"/>
</dbReference>
<reference evidence="2" key="1">
    <citation type="journal article" date="2019" name="Int. J. Syst. Evol. Microbiol.">
        <title>The Global Catalogue of Microorganisms (GCM) 10K type strain sequencing project: providing services to taxonomists for standard genome sequencing and annotation.</title>
        <authorList>
            <consortium name="The Broad Institute Genomics Platform"/>
            <consortium name="The Broad Institute Genome Sequencing Center for Infectious Disease"/>
            <person name="Wu L."/>
            <person name="Ma J."/>
        </authorList>
    </citation>
    <scope>NUCLEOTIDE SEQUENCE [LARGE SCALE GENOMIC DNA]</scope>
    <source>
        <strain evidence="2">KCTC 23701</strain>
    </source>
</reference>
<dbReference type="InterPro" id="IPR008554">
    <property type="entry name" value="Glutaredoxin-like"/>
</dbReference>
<protein>
    <recommendedName>
        <fullName evidence="3">Glutaredoxin family protein</fullName>
    </recommendedName>
</protein>
<proteinExistence type="predicted"/>